<dbReference type="EMBL" id="BGZK01000754">
    <property type="protein sequence ID" value="GBP59181.1"/>
    <property type="molecule type" value="Genomic_DNA"/>
</dbReference>
<feature type="compositionally biased region" description="Low complexity" evidence="1">
    <location>
        <begin position="109"/>
        <end position="123"/>
    </location>
</feature>
<keyword evidence="3" id="KW-1185">Reference proteome</keyword>
<proteinExistence type="predicted"/>
<feature type="compositionally biased region" description="Basic and acidic residues" evidence="1">
    <location>
        <begin position="30"/>
        <end position="50"/>
    </location>
</feature>
<dbReference type="AlphaFoldDB" id="A0A4C1X5Z4"/>
<reference evidence="2 3" key="1">
    <citation type="journal article" date="2019" name="Commun. Biol.">
        <title>The bagworm genome reveals a unique fibroin gene that provides high tensile strength.</title>
        <authorList>
            <person name="Kono N."/>
            <person name="Nakamura H."/>
            <person name="Ohtoshi R."/>
            <person name="Tomita M."/>
            <person name="Numata K."/>
            <person name="Arakawa K."/>
        </authorList>
    </citation>
    <scope>NUCLEOTIDE SEQUENCE [LARGE SCALE GENOMIC DNA]</scope>
</reference>
<evidence type="ECO:0000313" key="2">
    <source>
        <dbReference type="EMBL" id="GBP59181.1"/>
    </source>
</evidence>
<comment type="caution">
    <text evidence="2">The sequence shown here is derived from an EMBL/GenBank/DDBJ whole genome shotgun (WGS) entry which is preliminary data.</text>
</comment>
<evidence type="ECO:0000313" key="3">
    <source>
        <dbReference type="Proteomes" id="UP000299102"/>
    </source>
</evidence>
<gene>
    <name evidence="2" type="ORF">EVAR_53335_1</name>
</gene>
<feature type="region of interest" description="Disordered" evidence="1">
    <location>
        <begin position="24"/>
        <end position="53"/>
    </location>
</feature>
<accession>A0A4C1X5Z4</accession>
<protein>
    <submittedName>
        <fullName evidence="2">Uncharacterized protein</fullName>
    </submittedName>
</protein>
<name>A0A4C1X5Z4_EUMVA</name>
<organism evidence="2 3">
    <name type="scientific">Eumeta variegata</name>
    <name type="common">Bagworm moth</name>
    <name type="synonym">Eumeta japonica</name>
    <dbReference type="NCBI Taxonomy" id="151549"/>
    <lineage>
        <taxon>Eukaryota</taxon>
        <taxon>Metazoa</taxon>
        <taxon>Ecdysozoa</taxon>
        <taxon>Arthropoda</taxon>
        <taxon>Hexapoda</taxon>
        <taxon>Insecta</taxon>
        <taxon>Pterygota</taxon>
        <taxon>Neoptera</taxon>
        <taxon>Endopterygota</taxon>
        <taxon>Lepidoptera</taxon>
        <taxon>Glossata</taxon>
        <taxon>Ditrysia</taxon>
        <taxon>Tineoidea</taxon>
        <taxon>Psychidae</taxon>
        <taxon>Oiketicinae</taxon>
        <taxon>Eumeta</taxon>
    </lineage>
</organism>
<evidence type="ECO:0000256" key="1">
    <source>
        <dbReference type="SAM" id="MobiDB-lite"/>
    </source>
</evidence>
<sequence>MSYACADVQITYNTIRPISANETGKIVPEGTDRPADIKVDSQSNAEDRAPRGRYSMAALPLDSLSRHAPVGGYGGAYAVAGAAGRYGYGYGGAFDAQYAAHYAYAPAEHYAHHAPPQQQAHHAPPQPQPQPQQLTHAHDAPDEAQEKKEAE</sequence>
<feature type="region of interest" description="Disordered" evidence="1">
    <location>
        <begin position="109"/>
        <end position="151"/>
    </location>
</feature>
<dbReference type="Proteomes" id="UP000299102">
    <property type="component" value="Unassembled WGS sequence"/>
</dbReference>
<feature type="compositionally biased region" description="Basic and acidic residues" evidence="1">
    <location>
        <begin position="136"/>
        <end position="151"/>
    </location>
</feature>